<dbReference type="Proteomes" id="UP000712600">
    <property type="component" value="Unassembled WGS sequence"/>
</dbReference>
<dbReference type="AlphaFoldDB" id="A0A8S9QDR4"/>
<feature type="region of interest" description="Disordered" evidence="2">
    <location>
        <begin position="1"/>
        <end position="73"/>
    </location>
</feature>
<feature type="coiled-coil region" evidence="1">
    <location>
        <begin position="84"/>
        <end position="131"/>
    </location>
</feature>
<feature type="region of interest" description="Disordered" evidence="2">
    <location>
        <begin position="522"/>
        <end position="548"/>
    </location>
</feature>
<evidence type="ECO:0000313" key="4">
    <source>
        <dbReference type="Proteomes" id="UP000712600"/>
    </source>
</evidence>
<gene>
    <name evidence="3" type="ORF">F2Q69_00022560</name>
</gene>
<evidence type="ECO:0000256" key="1">
    <source>
        <dbReference type="SAM" id="Coils"/>
    </source>
</evidence>
<feature type="region of interest" description="Disordered" evidence="2">
    <location>
        <begin position="215"/>
        <end position="237"/>
    </location>
</feature>
<protein>
    <submittedName>
        <fullName evidence="3">Uncharacterized protein</fullName>
    </submittedName>
</protein>
<sequence>MVSAPEVEIQPSGSSTTPARAVDAGPAHESMPPPPAKREIVLGLPALSTTLAAAPKSRKRPSANPDAAKRKRCDIALSECGSEVKRLAKELEESGENSSQLEGKLKTASSLIKAKDAKASKSSELRRLKRKVKSGEGSMVCAIREGFGLSGSQGGTNKVGEASQSPRAEEAALSVRGAEPVDAEGDLDLILAGLKSQCVLPSCSGEPVGQDPTAVVQDPTAEDAGGSMAPNPKGREDYELSSRRLTLGVLLYLWSVSRVSRSAKTRRIFEDARTLAKRQILESRIRMFDTMPRAVRDQCVGFKGLSSPYIVVYRSVIVGWSRWKSSIFRDMEGSPYRQFAFSWSWRRFLEPIPGYPILGILSVPKTGTRRYPSGRTAFQELIFWVLRRLEFLLRTQVRDGFSVEDPALVVFLQLEWDLRKTASSLLKAKEAKASKSLELRRLKRKVKSGEGSMGFGLAGVKGGTNEVGEVPQSPRAEEAALSVRRAEPVDAKGYFDLILAGLKSECILLSCSGEAVGQDPITEDAGGSMALNPEGVIGEAEAPRAEDD</sequence>
<name>A0A8S9QDR4_BRACR</name>
<accession>A0A8S9QDR4</accession>
<evidence type="ECO:0000256" key="2">
    <source>
        <dbReference type="SAM" id="MobiDB-lite"/>
    </source>
</evidence>
<feature type="compositionally biased region" description="Low complexity" evidence="2">
    <location>
        <begin position="42"/>
        <end position="55"/>
    </location>
</feature>
<reference evidence="3" key="1">
    <citation type="submission" date="2019-12" db="EMBL/GenBank/DDBJ databases">
        <title>Genome sequencing and annotation of Brassica cretica.</title>
        <authorList>
            <person name="Studholme D.J."/>
            <person name="Sarris P."/>
        </authorList>
    </citation>
    <scope>NUCLEOTIDE SEQUENCE</scope>
    <source>
        <strain evidence="3">PFS-109/04</strain>
        <tissue evidence="3">Leaf</tissue>
    </source>
</reference>
<dbReference type="EMBL" id="QGKX02001290">
    <property type="protein sequence ID" value="KAF3540799.1"/>
    <property type="molecule type" value="Genomic_DNA"/>
</dbReference>
<keyword evidence="1" id="KW-0175">Coiled coil</keyword>
<comment type="caution">
    <text evidence="3">The sequence shown here is derived from an EMBL/GenBank/DDBJ whole genome shotgun (WGS) entry which is preliminary data.</text>
</comment>
<proteinExistence type="predicted"/>
<evidence type="ECO:0000313" key="3">
    <source>
        <dbReference type="EMBL" id="KAF3540799.1"/>
    </source>
</evidence>
<organism evidence="3 4">
    <name type="scientific">Brassica cretica</name>
    <name type="common">Mustard</name>
    <dbReference type="NCBI Taxonomy" id="69181"/>
    <lineage>
        <taxon>Eukaryota</taxon>
        <taxon>Viridiplantae</taxon>
        <taxon>Streptophyta</taxon>
        <taxon>Embryophyta</taxon>
        <taxon>Tracheophyta</taxon>
        <taxon>Spermatophyta</taxon>
        <taxon>Magnoliopsida</taxon>
        <taxon>eudicotyledons</taxon>
        <taxon>Gunneridae</taxon>
        <taxon>Pentapetalae</taxon>
        <taxon>rosids</taxon>
        <taxon>malvids</taxon>
        <taxon>Brassicales</taxon>
        <taxon>Brassicaceae</taxon>
        <taxon>Brassiceae</taxon>
        <taxon>Brassica</taxon>
    </lineage>
</organism>